<sequence length="524" mass="56387">MGSCCSKTDTTITSKPVLPEPQPEKKNNNNTAAAVVASPKDVFVVKQRKSHEVERHPDQETRKSVDQKKNPNSNPNVESSKSPVIGVGEGGVLTDVLTGGTATVRMSSCTKEEVDAILIQCGRLSRSSSGAKPETPTRGRRYSGSKRSFDFDTEIKNEGETGEGDGGSRRQVREPRVSSRSASRRSSRERDPQQQRSGSKERGSGERRRVSRSPNRRSESPNPNSVAAGGGCGGNRPGKMVSVPATDKGNNAGGAEVVVGVKKVQVKRNAGEGVAVIGSRTAASPRARSPAKVNIRVLNENQNPQPVTLSRSNSKKAEHSPHRRNPLGEIDTNIVGSEQPGIKKPNGNQTVSKTRSSRLSRELDINPETLTNPTPNPPSYASLLLEDIQNFHQKNPPTAANDRQLKKDNVAESEKVVSDDLMEQSLLKYVTVRRGGGDADSEEQESSGSNSFAGSQQLSWMSSSWEPNSGDSSDCWTSKSRSDARDVEVERSEYPRNGIGRGRVGGLHGRSAYSLPNNATFASA</sequence>
<name>A0A251T499_HELAN</name>
<feature type="compositionally biased region" description="Low complexity" evidence="1">
    <location>
        <begin position="28"/>
        <end position="37"/>
    </location>
</feature>
<gene>
    <name evidence="3" type="ORF">HannXRQ_Chr12g0365641</name>
    <name evidence="2" type="ORF">HanXRQr2_Chr07g0293161</name>
</gene>
<reference evidence="3" key="2">
    <citation type="submission" date="2017-02" db="EMBL/GenBank/DDBJ databases">
        <title>Sunflower complete genome.</title>
        <authorList>
            <person name="Langlade N."/>
            <person name="Munos S."/>
        </authorList>
    </citation>
    <scope>NUCLEOTIDE SEQUENCE [LARGE SCALE GENOMIC DNA]</scope>
    <source>
        <tissue evidence="3">Leaves</tissue>
    </source>
</reference>
<feature type="region of interest" description="Disordered" evidence="1">
    <location>
        <begin position="281"/>
        <end position="381"/>
    </location>
</feature>
<dbReference type="AlphaFoldDB" id="A0A251T499"/>
<organism evidence="3 4">
    <name type="scientific">Helianthus annuus</name>
    <name type="common">Common sunflower</name>
    <dbReference type="NCBI Taxonomy" id="4232"/>
    <lineage>
        <taxon>Eukaryota</taxon>
        <taxon>Viridiplantae</taxon>
        <taxon>Streptophyta</taxon>
        <taxon>Embryophyta</taxon>
        <taxon>Tracheophyta</taxon>
        <taxon>Spermatophyta</taxon>
        <taxon>Magnoliopsida</taxon>
        <taxon>eudicotyledons</taxon>
        <taxon>Gunneridae</taxon>
        <taxon>Pentapetalae</taxon>
        <taxon>asterids</taxon>
        <taxon>campanulids</taxon>
        <taxon>Asterales</taxon>
        <taxon>Asteraceae</taxon>
        <taxon>Asteroideae</taxon>
        <taxon>Heliantheae alliance</taxon>
        <taxon>Heliantheae</taxon>
        <taxon>Helianthus</taxon>
    </lineage>
</organism>
<feature type="compositionally biased region" description="Basic and acidic residues" evidence="1">
    <location>
        <begin position="186"/>
        <end position="208"/>
    </location>
</feature>
<feature type="compositionally biased region" description="Polar residues" evidence="1">
    <location>
        <begin position="514"/>
        <end position="524"/>
    </location>
</feature>
<feature type="compositionally biased region" description="Gly residues" evidence="1">
    <location>
        <begin position="499"/>
        <end position="508"/>
    </location>
</feature>
<feature type="compositionally biased region" description="Basic and acidic residues" evidence="1">
    <location>
        <begin position="480"/>
        <end position="494"/>
    </location>
</feature>
<feature type="compositionally biased region" description="Polar residues" evidence="1">
    <location>
        <begin position="446"/>
        <end position="479"/>
    </location>
</feature>
<accession>A0A251T499</accession>
<feature type="compositionally biased region" description="Polar residues" evidence="1">
    <location>
        <begin position="70"/>
        <end position="82"/>
    </location>
</feature>
<feature type="compositionally biased region" description="Low complexity" evidence="1">
    <location>
        <begin position="282"/>
        <end position="291"/>
    </location>
</feature>
<feature type="region of interest" description="Disordered" evidence="1">
    <location>
        <begin position="434"/>
        <end position="524"/>
    </location>
</feature>
<feature type="compositionally biased region" description="Basic and acidic residues" evidence="1">
    <location>
        <begin position="50"/>
        <end position="69"/>
    </location>
</feature>
<feature type="compositionally biased region" description="Basic and acidic residues" evidence="1">
    <location>
        <begin position="147"/>
        <end position="159"/>
    </location>
</feature>
<evidence type="ECO:0000313" key="3">
    <source>
        <dbReference type="EMBL" id="OTG04731.1"/>
    </source>
</evidence>
<feature type="compositionally biased region" description="Basic and acidic residues" evidence="1">
    <location>
        <begin position="166"/>
        <end position="177"/>
    </location>
</feature>
<feature type="region of interest" description="Disordered" evidence="1">
    <location>
        <begin position="393"/>
        <end position="413"/>
    </location>
</feature>
<proteinExistence type="predicted"/>
<dbReference type="InParanoid" id="A0A251T499"/>
<evidence type="ECO:0000313" key="4">
    <source>
        <dbReference type="Proteomes" id="UP000215914"/>
    </source>
</evidence>
<dbReference type="EMBL" id="MNCJ02000322">
    <property type="protein sequence ID" value="KAF5798459.1"/>
    <property type="molecule type" value="Genomic_DNA"/>
</dbReference>
<protein>
    <submittedName>
        <fullName evidence="3">Uncharacterized protein</fullName>
    </submittedName>
</protein>
<dbReference type="PANTHER" id="PTHR34367:SF1">
    <property type="entry name" value="OS04G0528600 PROTEIN"/>
    <property type="match status" value="1"/>
</dbReference>
<keyword evidence="4" id="KW-1185">Reference proteome</keyword>
<evidence type="ECO:0000256" key="1">
    <source>
        <dbReference type="SAM" id="MobiDB-lite"/>
    </source>
</evidence>
<dbReference type="InterPro" id="IPR040412">
    <property type="entry name" value="At1g65710-like"/>
</dbReference>
<feature type="compositionally biased region" description="Polar residues" evidence="1">
    <location>
        <begin position="299"/>
        <end position="312"/>
    </location>
</feature>
<dbReference type="Gramene" id="mRNA:HanXRQr2_Chr07g0293161">
    <property type="protein sequence ID" value="mRNA:HanXRQr2_Chr07g0293161"/>
    <property type="gene ID" value="HanXRQr2_Chr07g0293161"/>
</dbReference>
<feature type="region of interest" description="Disordered" evidence="1">
    <location>
        <begin position="1"/>
        <end position="91"/>
    </location>
</feature>
<reference evidence="2" key="3">
    <citation type="submission" date="2020-06" db="EMBL/GenBank/DDBJ databases">
        <title>Helianthus annuus Genome sequencing and assembly Release 2.</title>
        <authorList>
            <person name="Gouzy J."/>
            <person name="Langlade N."/>
            <person name="Munos S."/>
        </authorList>
    </citation>
    <scope>NUCLEOTIDE SEQUENCE</scope>
    <source>
        <tissue evidence="2">Leaves</tissue>
    </source>
</reference>
<dbReference type="Proteomes" id="UP000215914">
    <property type="component" value="Chromosome 12"/>
</dbReference>
<dbReference type="OMA" id="MLVFNDD"/>
<dbReference type="PANTHER" id="PTHR34367">
    <property type="entry name" value="OS02G0734667 PROTEIN"/>
    <property type="match status" value="1"/>
</dbReference>
<feature type="compositionally biased region" description="Basic and acidic residues" evidence="1">
    <location>
        <begin position="403"/>
        <end position="413"/>
    </location>
</feature>
<dbReference type="FunCoup" id="A0A251T499">
    <property type="interactions" value="528"/>
</dbReference>
<dbReference type="OrthoDB" id="1927466at2759"/>
<feature type="region of interest" description="Disordered" evidence="1">
    <location>
        <begin position="123"/>
        <end position="253"/>
    </location>
</feature>
<evidence type="ECO:0000313" key="2">
    <source>
        <dbReference type="EMBL" id="KAF5798459.1"/>
    </source>
</evidence>
<dbReference type="EMBL" id="CM007901">
    <property type="protein sequence ID" value="OTG04731.1"/>
    <property type="molecule type" value="Genomic_DNA"/>
</dbReference>
<reference evidence="2 4" key="1">
    <citation type="journal article" date="2017" name="Nature">
        <title>The sunflower genome provides insights into oil metabolism, flowering and Asterid evolution.</title>
        <authorList>
            <person name="Badouin H."/>
            <person name="Gouzy J."/>
            <person name="Grassa C.J."/>
            <person name="Murat F."/>
            <person name="Staton S.E."/>
            <person name="Cottret L."/>
            <person name="Lelandais-Briere C."/>
            <person name="Owens G.L."/>
            <person name="Carrere S."/>
            <person name="Mayjonade B."/>
            <person name="Legrand L."/>
            <person name="Gill N."/>
            <person name="Kane N.C."/>
            <person name="Bowers J.E."/>
            <person name="Hubner S."/>
            <person name="Bellec A."/>
            <person name="Berard A."/>
            <person name="Berges H."/>
            <person name="Blanchet N."/>
            <person name="Boniface M.C."/>
            <person name="Brunel D."/>
            <person name="Catrice O."/>
            <person name="Chaidir N."/>
            <person name="Claudel C."/>
            <person name="Donnadieu C."/>
            <person name="Faraut T."/>
            <person name="Fievet G."/>
            <person name="Helmstetter N."/>
            <person name="King M."/>
            <person name="Knapp S.J."/>
            <person name="Lai Z."/>
            <person name="Le Paslier M.C."/>
            <person name="Lippi Y."/>
            <person name="Lorenzon L."/>
            <person name="Mandel J.R."/>
            <person name="Marage G."/>
            <person name="Marchand G."/>
            <person name="Marquand E."/>
            <person name="Bret-Mestries E."/>
            <person name="Morien E."/>
            <person name="Nambeesan S."/>
            <person name="Nguyen T."/>
            <person name="Pegot-Espagnet P."/>
            <person name="Pouilly N."/>
            <person name="Raftis F."/>
            <person name="Sallet E."/>
            <person name="Schiex T."/>
            <person name="Thomas J."/>
            <person name="Vandecasteele C."/>
            <person name="Vares D."/>
            <person name="Vear F."/>
            <person name="Vautrin S."/>
            <person name="Crespi M."/>
            <person name="Mangin B."/>
            <person name="Burke J.M."/>
            <person name="Salse J."/>
            <person name="Munos S."/>
            <person name="Vincourt P."/>
            <person name="Rieseberg L.H."/>
            <person name="Langlade N.B."/>
        </authorList>
    </citation>
    <scope>NUCLEOTIDE SEQUENCE [LARGE SCALE GENOMIC DNA]</scope>
    <source>
        <strain evidence="4">cv. SF193</strain>
        <tissue evidence="2">Leaves</tissue>
    </source>
</reference>
<feature type="compositionally biased region" description="Polar residues" evidence="1">
    <location>
        <begin position="1"/>
        <end position="14"/>
    </location>
</feature>